<evidence type="ECO:0000256" key="2">
    <source>
        <dbReference type="ARBA" id="ARBA00023043"/>
    </source>
</evidence>
<feature type="repeat" description="ANK" evidence="3">
    <location>
        <begin position="144"/>
        <end position="176"/>
    </location>
</feature>
<comment type="caution">
    <text evidence="6">The sequence shown here is derived from an EMBL/GenBank/DDBJ whole genome shotgun (WGS) entry which is preliminary data.</text>
</comment>
<keyword evidence="7" id="KW-1185">Reference proteome</keyword>
<dbReference type="EMBL" id="JBJJXI010000018">
    <property type="protein sequence ID" value="KAL3406775.1"/>
    <property type="molecule type" value="Genomic_DNA"/>
</dbReference>
<reference evidence="6 7" key="1">
    <citation type="journal article" date="2024" name="bioRxiv">
        <title>A reference genome for Trichogramma kaykai: A tiny desert-dwelling parasitoid wasp with competing sex-ratio distorters.</title>
        <authorList>
            <person name="Culotta J."/>
            <person name="Lindsey A.R."/>
        </authorList>
    </citation>
    <scope>NUCLEOTIDE SEQUENCE [LARGE SCALE GENOMIC DNA]</scope>
    <source>
        <strain evidence="6 7">KSX58</strain>
    </source>
</reference>
<organism evidence="6 7">
    <name type="scientific">Trichogramma kaykai</name>
    <dbReference type="NCBI Taxonomy" id="54128"/>
    <lineage>
        <taxon>Eukaryota</taxon>
        <taxon>Metazoa</taxon>
        <taxon>Ecdysozoa</taxon>
        <taxon>Arthropoda</taxon>
        <taxon>Hexapoda</taxon>
        <taxon>Insecta</taxon>
        <taxon>Pterygota</taxon>
        <taxon>Neoptera</taxon>
        <taxon>Endopterygota</taxon>
        <taxon>Hymenoptera</taxon>
        <taxon>Apocrita</taxon>
        <taxon>Proctotrupomorpha</taxon>
        <taxon>Chalcidoidea</taxon>
        <taxon>Trichogrammatidae</taxon>
        <taxon>Trichogramma</taxon>
    </lineage>
</organism>
<dbReference type="InterPro" id="IPR036770">
    <property type="entry name" value="Ankyrin_rpt-contain_sf"/>
</dbReference>
<evidence type="ECO:0000256" key="3">
    <source>
        <dbReference type="PROSITE-ProRule" id="PRU00023"/>
    </source>
</evidence>
<feature type="region of interest" description="Disordered" evidence="4">
    <location>
        <begin position="509"/>
        <end position="536"/>
    </location>
</feature>
<keyword evidence="5" id="KW-0472">Membrane</keyword>
<evidence type="ECO:0000313" key="6">
    <source>
        <dbReference type="EMBL" id="KAL3406775.1"/>
    </source>
</evidence>
<evidence type="ECO:0000313" key="7">
    <source>
        <dbReference type="Proteomes" id="UP001627154"/>
    </source>
</evidence>
<feature type="repeat" description="ANK" evidence="3">
    <location>
        <begin position="258"/>
        <end position="290"/>
    </location>
</feature>
<accession>A0ABD2XNW3</accession>
<dbReference type="AlphaFoldDB" id="A0ABD2XNW3"/>
<dbReference type="InterPro" id="IPR002110">
    <property type="entry name" value="Ankyrin_rpt"/>
</dbReference>
<dbReference type="Pfam" id="PF00023">
    <property type="entry name" value="Ank"/>
    <property type="match status" value="1"/>
</dbReference>
<feature type="repeat" description="ANK" evidence="3">
    <location>
        <begin position="176"/>
        <end position="208"/>
    </location>
</feature>
<dbReference type="Gene3D" id="1.25.40.20">
    <property type="entry name" value="Ankyrin repeat-containing domain"/>
    <property type="match status" value="2"/>
</dbReference>
<proteinExistence type="predicted"/>
<feature type="transmembrane region" description="Helical" evidence="5">
    <location>
        <begin position="432"/>
        <end position="452"/>
    </location>
</feature>
<dbReference type="SUPFAM" id="SSF48403">
    <property type="entry name" value="Ankyrin repeat"/>
    <property type="match status" value="1"/>
</dbReference>
<dbReference type="PROSITE" id="PS50297">
    <property type="entry name" value="ANK_REP_REGION"/>
    <property type="match status" value="3"/>
</dbReference>
<dbReference type="Proteomes" id="UP001627154">
    <property type="component" value="Unassembled WGS sequence"/>
</dbReference>
<evidence type="ECO:0000256" key="1">
    <source>
        <dbReference type="ARBA" id="ARBA00022737"/>
    </source>
</evidence>
<protein>
    <recommendedName>
        <fullName evidence="8">SOCS box domain-containing protein</fullName>
    </recommendedName>
</protein>
<evidence type="ECO:0008006" key="8">
    <source>
        <dbReference type="Google" id="ProtNLM"/>
    </source>
</evidence>
<name>A0ABD2XNW3_9HYME</name>
<evidence type="ECO:0000256" key="4">
    <source>
        <dbReference type="SAM" id="MobiDB-lite"/>
    </source>
</evidence>
<gene>
    <name evidence="6" type="ORF">TKK_000913</name>
</gene>
<evidence type="ECO:0000256" key="5">
    <source>
        <dbReference type="SAM" id="Phobius"/>
    </source>
</evidence>
<keyword evidence="2 3" id="KW-0040">ANK repeat</keyword>
<keyword evidence="5" id="KW-1133">Transmembrane helix</keyword>
<dbReference type="Pfam" id="PF12796">
    <property type="entry name" value="Ank_2"/>
    <property type="match status" value="1"/>
</dbReference>
<dbReference type="PANTHER" id="PTHR24171">
    <property type="entry name" value="ANKYRIN REPEAT DOMAIN-CONTAINING PROTEIN 39-RELATED"/>
    <property type="match status" value="1"/>
</dbReference>
<dbReference type="SMART" id="SM00248">
    <property type="entry name" value="ANK"/>
    <property type="match status" value="6"/>
</dbReference>
<keyword evidence="5" id="KW-0812">Transmembrane</keyword>
<keyword evidence="1" id="KW-0677">Repeat</keyword>
<dbReference type="PROSITE" id="PS50088">
    <property type="entry name" value="ANK_REPEAT"/>
    <property type="match status" value="3"/>
</dbReference>
<sequence length="536" mass="61526">MAINDDDGPLRDLMSRLENVEVGEKRRDDFCFIFSHWYRFRNEELNDRVVIELMNCRRLFPSVQDKSYFLKHALHERAEEMVELLENSQLDIHEARFDDGKSAVHYLAEVLYWINDASSDPKGKALKLMKYFLENPVRNYPDEHGYTYLHAACMSGNLTAVNLLLSRGADVNLDTYACSPLHIAARYRHPRVVELLLMRGADPNKQDAEQSTPLHALTRLCICQCTNGVQFCDKRKPVDKIIQMLIEYGADIEARNSDGDSPLDLAVSRFDVQLVESLLKHGASLDSLNEDKMFGAEFTSIELKNYPLTLNIIEMVHLLQSAGYKMSLPTRFKMIKYWLRIRGDDTHHLRPTLNESIRDPIYALKPIVYNSLIFDTLKAPSAADEHIRIVTCVRVRERIVHDAARALYISCAHACTVHTPSRDAFRKFFKGFFARYVCVCVCVCVCYIYIYISTICRCRARRSMRLPVSLYYLPIDDDSTNVCTRKDNVVGATRMKCNFVYDIESIGKSRPRSTTMRGGSETGRNGKSHSHAEEEL</sequence>
<feature type="compositionally biased region" description="Polar residues" evidence="4">
    <location>
        <begin position="512"/>
        <end position="525"/>
    </location>
</feature>
<dbReference type="PRINTS" id="PR01415">
    <property type="entry name" value="ANKYRIN"/>
</dbReference>